<feature type="compositionally biased region" description="Polar residues" evidence="1">
    <location>
        <begin position="37"/>
        <end position="47"/>
    </location>
</feature>
<feature type="compositionally biased region" description="Polar residues" evidence="1">
    <location>
        <begin position="102"/>
        <end position="120"/>
    </location>
</feature>
<evidence type="ECO:0000313" key="3">
    <source>
        <dbReference type="Proteomes" id="UP001583172"/>
    </source>
</evidence>
<name>A0ABR3VG46_HUMIN</name>
<gene>
    <name evidence="2" type="ORF">VTJ49DRAFT_217</name>
</gene>
<feature type="region of interest" description="Disordered" evidence="1">
    <location>
        <begin position="85"/>
        <end position="196"/>
    </location>
</feature>
<sequence length="662" mass="71981">MASPVSNSGTTDSSSPFRPMSTPAWGTGAEGSLRDWTPNTDPSLLKTQSHKSKVENTVNDKFSKPASGHSLFRAHLEKRRLAEIQRLGLNETPSKPVRDTDPASSHEQPSSASALTTPGNIAQWPLGSANTPQLTPTSGPSPQGIALITSKPRSGCAQAPNLIQPRRAPNWTPAPLIPLSSFPSPRPQSPSYPAPVPSSPWPILSNISQGIGANDHIMSSADLPTTVRDPSVFNSVDHDRTANTPTIHYDNERICHAQGPLVTTQNPMVGTWPIQSSLVTAPPQVPLAGATAAMAPLNPWSWNPGPPPQEEPVCGHGLLTQQQLLLGLQALPDVSQSFNHPRMGYGPVPPATASNNTAIARPGSALAPFNYHLYRVREQSSYYHPMNCRSANRELTPEESADLMLMGFSPNYRGDPKLPRNQSADIPVDENCSLFLVGLAPNLTTHELLAGIRDVGRVFATHINPPAPERGHAFSAAKLVFFDREGAGKRNPASLSLSHPGDIPNDTLQPSPLTISSSNQLTERFYSRFAATGFQTSHHPHLRARVTWNRVRSAEEDKGGRRSRVLLISGPPEIVEPHRLCAYLDTKMVYQLDEIIHKGQSPDGARVLLEIRFGSFRCQAEAARMALMREFRDAGVLCEYGKLLSNYCFSAFFLFPFPGFAF</sequence>
<proteinExistence type="predicted"/>
<evidence type="ECO:0008006" key="4">
    <source>
        <dbReference type="Google" id="ProtNLM"/>
    </source>
</evidence>
<organism evidence="2 3">
    <name type="scientific">Humicola insolens</name>
    <name type="common">Soft-rot fungus</name>
    <dbReference type="NCBI Taxonomy" id="85995"/>
    <lineage>
        <taxon>Eukaryota</taxon>
        <taxon>Fungi</taxon>
        <taxon>Dikarya</taxon>
        <taxon>Ascomycota</taxon>
        <taxon>Pezizomycotina</taxon>
        <taxon>Sordariomycetes</taxon>
        <taxon>Sordariomycetidae</taxon>
        <taxon>Sordariales</taxon>
        <taxon>Chaetomiaceae</taxon>
        <taxon>Mycothermus</taxon>
    </lineage>
</organism>
<reference evidence="2 3" key="1">
    <citation type="journal article" date="2024" name="Commun. Biol.">
        <title>Comparative genomic analysis of thermophilic fungi reveals convergent evolutionary adaptations and gene losses.</title>
        <authorList>
            <person name="Steindorff A.S."/>
            <person name="Aguilar-Pontes M.V."/>
            <person name="Robinson A.J."/>
            <person name="Andreopoulos B."/>
            <person name="LaButti K."/>
            <person name="Kuo A."/>
            <person name="Mondo S."/>
            <person name="Riley R."/>
            <person name="Otillar R."/>
            <person name="Haridas S."/>
            <person name="Lipzen A."/>
            <person name="Grimwood J."/>
            <person name="Schmutz J."/>
            <person name="Clum A."/>
            <person name="Reid I.D."/>
            <person name="Moisan M.C."/>
            <person name="Butler G."/>
            <person name="Nguyen T.T.M."/>
            <person name="Dewar K."/>
            <person name="Conant G."/>
            <person name="Drula E."/>
            <person name="Henrissat B."/>
            <person name="Hansel C."/>
            <person name="Singer S."/>
            <person name="Hutchinson M.I."/>
            <person name="de Vries R.P."/>
            <person name="Natvig D.O."/>
            <person name="Powell A.J."/>
            <person name="Tsang A."/>
            <person name="Grigoriev I.V."/>
        </authorList>
    </citation>
    <scope>NUCLEOTIDE SEQUENCE [LARGE SCALE GENOMIC DNA]</scope>
    <source>
        <strain evidence="2 3">CBS 620.91</strain>
    </source>
</reference>
<evidence type="ECO:0000256" key="1">
    <source>
        <dbReference type="SAM" id="MobiDB-lite"/>
    </source>
</evidence>
<dbReference type="EMBL" id="JAZGSY010000103">
    <property type="protein sequence ID" value="KAL1840667.1"/>
    <property type="molecule type" value="Genomic_DNA"/>
</dbReference>
<feature type="region of interest" description="Disordered" evidence="1">
    <location>
        <begin position="1"/>
        <end position="70"/>
    </location>
</feature>
<dbReference type="Proteomes" id="UP001583172">
    <property type="component" value="Unassembled WGS sequence"/>
</dbReference>
<feature type="region of interest" description="Disordered" evidence="1">
    <location>
        <begin position="491"/>
        <end position="511"/>
    </location>
</feature>
<accession>A0ABR3VG46</accession>
<feature type="compositionally biased region" description="Pro residues" evidence="1">
    <location>
        <begin position="184"/>
        <end position="196"/>
    </location>
</feature>
<feature type="compositionally biased region" description="Polar residues" evidence="1">
    <location>
        <begin position="128"/>
        <end position="141"/>
    </location>
</feature>
<feature type="compositionally biased region" description="Polar residues" evidence="1">
    <location>
        <begin position="1"/>
        <end position="16"/>
    </location>
</feature>
<keyword evidence="3" id="KW-1185">Reference proteome</keyword>
<protein>
    <recommendedName>
        <fullName evidence="4">RRM domain-containing protein</fullName>
    </recommendedName>
</protein>
<evidence type="ECO:0000313" key="2">
    <source>
        <dbReference type="EMBL" id="KAL1840667.1"/>
    </source>
</evidence>
<comment type="caution">
    <text evidence="2">The sequence shown here is derived from an EMBL/GenBank/DDBJ whole genome shotgun (WGS) entry which is preliminary data.</text>
</comment>